<evidence type="ECO:0000313" key="1">
    <source>
        <dbReference type="EMBL" id="MBB3155619.1"/>
    </source>
</evidence>
<dbReference type="AlphaFoldDB" id="A0A7W5GCP5"/>
<evidence type="ECO:0000313" key="2">
    <source>
        <dbReference type="Proteomes" id="UP000518605"/>
    </source>
</evidence>
<name>A0A7W5GCP5_9BACL</name>
<gene>
    <name evidence="1" type="ORF">FHS16_005727</name>
</gene>
<organism evidence="1 2">
    <name type="scientific">Paenibacillus endophyticus</name>
    <dbReference type="NCBI Taxonomy" id="1294268"/>
    <lineage>
        <taxon>Bacteria</taxon>
        <taxon>Bacillati</taxon>
        <taxon>Bacillota</taxon>
        <taxon>Bacilli</taxon>
        <taxon>Bacillales</taxon>
        <taxon>Paenibacillaceae</taxon>
        <taxon>Paenibacillus</taxon>
    </lineage>
</organism>
<dbReference type="RefSeq" id="WP_183570473.1">
    <property type="nucleotide sequence ID" value="NZ_CBCSLB010000027.1"/>
</dbReference>
<sequence>MNYSNSSKYIDFTGFRGQKVTEITSVGVELVNLRLESGMINVECSWRLRLSTEILVGINESQEKDFTSILKARLIFKPITNIHYFEMGDLIIEFENNYFLDLFADSSTYENYQLYLDEKLFLIGR</sequence>
<dbReference type="Proteomes" id="UP000518605">
    <property type="component" value="Unassembled WGS sequence"/>
</dbReference>
<keyword evidence="2" id="KW-1185">Reference proteome</keyword>
<comment type="caution">
    <text evidence="1">The sequence shown here is derived from an EMBL/GenBank/DDBJ whole genome shotgun (WGS) entry which is preliminary data.</text>
</comment>
<protein>
    <submittedName>
        <fullName evidence="1">Uncharacterized protein</fullName>
    </submittedName>
</protein>
<reference evidence="1 2" key="1">
    <citation type="submission" date="2020-08" db="EMBL/GenBank/DDBJ databases">
        <title>Genomic Encyclopedia of Type Strains, Phase III (KMG-III): the genomes of soil and plant-associated and newly described type strains.</title>
        <authorList>
            <person name="Whitman W."/>
        </authorList>
    </citation>
    <scope>NUCLEOTIDE SEQUENCE [LARGE SCALE GENOMIC DNA]</scope>
    <source>
        <strain evidence="1 2">CECT 8234</strain>
    </source>
</reference>
<proteinExistence type="predicted"/>
<dbReference type="EMBL" id="JACHXW010000027">
    <property type="protein sequence ID" value="MBB3155619.1"/>
    <property type="molecule type" value="Genomic_DNA"/>
</dbReference>
<accession>A0A7W5GCP5</accession>